<dbReference type="Proteomes" id="UP000199504">
    <property type="component" value="Unassembled WGS sequence"/>
</dbReference>
<proteinExistence type="predicted"/>
<feature type="region of interest" description="Disordered" evidence="1">
    <location>
        <begin position="33"/>
        <end position="73"/>
    </location>
</feature>
<accession>A0A1C5A4V1</accession>
<sequence>MIRSFRRTRPATRAGVLSLALAANLALAAPPVSAAVPQPPPAAVPQPPPAAVPQPPPDVERWSPDLSVVDGDDVNVRYTPRGLGLDDPRPPTHPGAHRSPLAEGLQLTVPHTLVRPALRVRAELAARVPSGGTVDVEIRGWRAGGGWTEWRDADPAVDLGTPVTRVQVRVLLTARTPAAAPTVNAVRLSADPVTARATVTTLGPVYRIYATREGLVGGRTANGHRIRARDHFVSLPSHRSLAPLGTGDYTVRVCTTNGSRCEYAPVWDVGPWNTRDDYWNPARIRQMWKDLPRGRPEAQAAYQYGYHGGRDQFGRRVLNPSGIDLADGTFRDALRLTGNTWINVAYLWLGSGPRGVVGAETVRIYGRAGTGATITGVAARSAHVPIQCWVTGQTVNGPYGRTSRWDRLATRQYLSHAYVSAGYGGAAPRC</sequence>
<evidence type="ECO:0000256" key="2">
    <source>
        <dbReference type="SAM" id="SignalP"/>
    </source>
</evidence>
<dbReference type="OrthoDB" id="3734014at2"/>
<protein>
    <recommendedName>
        <fullName evidence="5">Secreted protein</fullName>
    </recommendedName>
</protein>
<organism evidence="3 4">
    <name type="scientific">Micromonospora mirobrigensis</name>
    <dbReference type="NCBI Taxonomy" id="262898"/>
    <lineage>
        <taxon>Bacteria</taxon>
        <taxon>Bacillati</taxon>
        <taxon>Actinomycetota</taxon>
        <taxon>Actinomycetes</taxon>
        <taxon>Micromonosporales</taxon>
        <taxon>Micromonosporaceae</taxon>
        <taxon>Micromonospora</taxon>
    </lineage>
</organism>
<dbReference type="EMBL" id="FMCX01000007">
    <property type="protein sequence ID" value="SCF40064.1"/>
    <property type="molecule type" value="Genomic_DNA"/>
</dbReference>
<keyword evidence="2" id="KW-0732">Signal</keyword>
<feature type="chain" id="PRO_5008710903" description="Secreted protein" evidence="2">
    <location>
        <begin position="35"/>
        <end position="430"/>
    </location>
</feature>
<evidence type="ECO:0000313" key="3">
    <source>
        <dbReference type="EMBL" id="SCF40064.1"/>
    </source>
</evidence>
<feature type="signal peptide" evidence="2">
    <location>
        <begin position="1"/>
        <end position="34"/>
    </location>
</feature>
<dbReference type="AlphaFoldDB" id="A0A1C5A4V1"/>
<dbReference type="STRING" id="262898.GA0070564_107296"/>
<dbReference type="RefSeq" id="WP_091612645.1">
    <property type="nucleotide sequence ID" value="NZ_FMCX01000007.1"/>
</dbReference>
<keyword evidence="4" id="KW-1185">Reference proteome</keyword>
<evidence type="ECO:0000313" key="4">
    <source>
        <dbReference type="Proteomes" id="UP000199504"/>
    </source>
</evidence>
<gene>
    <name evidence="3" type="ORF">GA0070564_107296</name>
</gene>
<feature type="compositionally biased region" description="Pro residues" evidence="1">
    <location>
        <begin position="37"/>
        <end position="57"/>
    </location>
</feature>
<reference evidence="4" key="1">
    <citation type="submission" date="2016-06" db="EMBL/GenBank/DDBJ databases">
        <authorList>
            <person name="Varghese N."/>
            <person name="Submissions Spin"/>
        </authorList>
    </citation>
    <scope>NUCLEOTIDE SEQUENCE [LARGE SCALE GENOMIC DNA]</scope>
    <source>
        <strain evidence="4">DSM 44830</strain>
    </source>
</reference>
<evidence type="ECO:0000256" key="1">
    <source>
        <dbReference type="SAM" id="MobiDB-lite"/>
    </source>
</evidence>
<evidence type="ECO:0008006" key="5">
    <source>
        <dbReference type="Google" id="ProtNLM"/>
    </source>
</evidence>
<name>A0A1C5A4V1_9ACTN</name>